<evidence type="ECO:0000313" key="10">
    <source>
        <dbReference type="Proteomes" id="UP000886884"/>
    </source>
</evidence>
<keyword evidence="5" id="KW-1133">Transmembrane helix</keyword>
<keyword evidence="4" id="KW-0812">Transmembrane</keyword>
<sequence>MASRKREAKGLLLVAIVVMVLALYVLAGNVFIVREIVVEGNQNLSDADVIRMSGLSIGDSIFRVDAQNAMHNLASYGQAKALGVSTQLPDTVVISVEERTPGAYVDCYGVVLVLDDEGVMMERVNALPGDSLVYVTGVKPTRYSVGSAIVTDVKGQVEAMSAALTAIRQADAVSMVSELNVENPDNMYLIARSGMVVVLGNSENLDNKLVLASAAISDLQARGVTQGQINVRSGKYADFRA</sequence>
<dbReference type="Gene3D" id="3.10.20.310">
    <property type="entry name" value="membrane protein fhac"/>
    <property type="match status" value="1"/>
</dbReference>
<keyword evidence="7" id="KW-0131">Cell cycle</keyword>
<dbReference type="GO" id="GO:0005886">
    <property type="term" value="C:plasma membrane"/>
    <property type="evidence" value="ECO:0007669"/>
    <property type="project" value="TreeGrafter"/>
</dbReference>
<dbReference type="PANTHER" id="PTHR37820">
    <property type="entry name" value="CELL DIVISION PROTEIN DIVIB"/>
    <property type="match status" value="1"/>
</dbReference>
<accession>A0A9D1P9J5</accession>
<comment type="caution">
    <text evidence="9">The sequence shown here is derived from an EMBL/GenBank/DDBJ whole genome shotgun (WGS) entry which is preliminary data.</text>
</comment>
<reference evidence="9" key="1">
    <citation type="submission" date="2020-10" db="EMBL/GenBank/DDBJ databases">
        <authorList>
            <person name="Gilroy R."/>
        </authorList>
    </citation>
    <scope>NUCLEOTIDE SEQUENCE</scope>
    <source>
        <strain evidence="9">CHK183-6373</strain>
    </source>
</reference>
<dbReference type="Pfam" id="PF08478">
    <property type="entry name" value="POTRA_1"/>
    <property type="match status" value="1"/>
</dbReference>
<comment type="subcellular location">
    <subcellularLocation>
        <location evidence="1">Membrane</location>
    </subcellularLocation>
</comment>
<evidence type="ECO:0000256" key="3">
    <source>
        <dbReference type="ARBA" id="ARBA00022618"/>
    </source>
</evidence>
<dbReference type="GO" id="GO:0051301">
    <property type="term" value="P:cell division"/>
    <property type="evidence" value="ECO:0007669"/>
    <property type="project" value="UniProtKB-KW"/>
</dbReference>
<dbReference type="PROSITE" id="PS51779">
    <property type="entry name" value="POTRA"/>
    <property type="match status" value="1"/>
</dbReference>
<dbReference type="InterPro" id="IPR013685">
    <property type="entry name" value="POTRA_FtsQ_type"/>
</dbReference>
<feature type="domain" description="POTRA" evidence="8">
    <location>
        <begin position="31"/>
        <end position="99"/>
    </location>
</feature>
<keyword evidence="2" id="KW-1003">Cell membrane</keyword>
<evidence type="ECO:0000256" key="1">
    <source>
        <dbReference type="ARBA" id="ARBA00004370"/>
    </source>
</evidence>
<name>A0A9D1P9J5_9FIRM</name>
<evidence type="ECO:0000256" key="5">
    <source>
        <dbReference type="ARBA" id="ARBA00022989"/>
    </source>
</evidence>
<evidence type="ECO:0000256" key="4">
    <source>
        <dbReference type="ARBA" id="ARBA00022692"/>
    </source>
</evidence>
<dbReference type="InterPro" id="IPR050487">
    <property type="entry name" value="FtsQ_DivIB"/>
</dbReference>
<evidence type="ECO:0000256" key="7">
    <source>
        <dbReference type="ARBA" id="ARBA00023306"/>
    </source>
</evidence>
<evidence type="ECO:0000256" key="2">
    <source>
        <dbReference type="ARBA" id="ARBA00022475"/>
    </source>
</evidence>
<dbReference type="Proteomes" id="UP000886884">
    <property type="component" value="Unassembled WGS sequence"/>
</dbReference>
<keyword evidence="3" id="KW-0132">Cell division</keyword>
<protein>
    <submittedName>
        <fullName evidence="9">FtsQ-type POTRA domain-containing protein</fullName>
    </submittedName>
</protein>
<reference evidence="9" key="2">
    <citation type="journal article" date="2021" name="PeerJ">
        <title>Extensive microbial diversity within the chicken gut microbiome revealed by metagenomics and culture.</title>
        <authorList>
            <person name="Gilroy R."/>
            <person name="Ravi A."/>
            <person name="Getino M."/>
            <person name="Pursley I."/>
            <person name="Horton D.L."/>
            <person name="Alikhan N.F."/>
            <person name="Baker D."/>
            <person name="Gharbi K."/>
            <person name="Hall N."/>
            <person name="Watson M."/>
            <person name="Adriaenssens E.M."/>
            <person name="Foster-Nyarko E."/>
            <person name="Jarju S."/>
            <person name="Secka A."/>
            <person name="Antonio M."/>
            <person name="Oren A."/>
            <person name="Chaudhuri R.R."/>
            <person name="La Ragione R."/>
            <person name="Hildebrand F."/>
            <person name="Pallen M.J."/>
        </authorList>
    </citation>
    <scope>NUCLEOTIDE SEQUENCE</scope>
    <source>
        <strain evidence="9">CHK183-6373</strain>
    </source>
</reference>
<dbReference type="InterPro" id="IPR034746">
    <property type="entry name" value="POTRA"/>
</dbReference>
<dbReference type="PANTHER" id="PTHR37820:SF1">
    <property type="entry name" value="CELL DIVISION PROTEIN FTSQ"/>
    <property type="match status" value="1"/>
</dbReference>
<keyword evidence="6" id="KW-0472">Membrane</keyword>
<dbReference type="Pfam" id="PF03799">
    <property type="entry name" value="FtsQ_DivIB_C"/>
    <property type="match status" value="1"/>
</dbReference>
<evidence type="ECO:0000259" key="8">
    <source>
        <dbReference type="PROSITE" id="PS51779"/>
    </source>
</evidence>
<gene>
    <name evidence="9" type="ORF">IAA64_11680</name>
</gene>
<evidence type="ECO:0000256" key="6">
    <source>
        <dbReference type="ARBA" id="ARBA00023136"/>
    </source>
</evidence>
<evidence type="ECO:0000313" key="9">
    <source>
        <dbReference type="EMBL" id="HIV28626.1"/>
    </source>
</evidence>
<proteinExistence type="predicted"/>
<dbReference type="InterPro" id="IPR005548">
    <property type="entry name" value="Cell_div_FtsQ/DivIB_C"/>
</dbReference>
<organism evidence="9 10">
    <name type="scientific">Candidatus Ornithocaccomicrobium faecavium</name>
    <dbReference type="NCBI Taxonomy" id="2840890"/>
    <lineage>
        <taxon>Bacteria</taxon>
        <taxon>Bacillati</taxon>
        <taxon>Bacillota</taxon>
        <taxon>Clostridia</taxon>
        <taxon>Candidatus Ornithocaccomicrobium</taxon>
    </lineage>
</organism>
<dbReference type="AlphaFoldDB" id="A0A9D1P9J5"/>
<dbReference type="EMBL" id="DVOT01000213">
    <property type="protein sequence ID" value="HIV28626.1"/>
    <property type="molecule type" value="Genomic_DNA"/>
</dbReference>